<name>A0A0A9CFX1_ARUDO</name>
<reference evidence="1" key="2">
    <citation type="journal article" date="2015" name="Data Brief">
        <title>Shoot transcriptome of the giant reed, Arundo donax.</title>
        <authorList>
            <person name="Barrero R.A."/>
            <person name="Guerrero F.D."/>
            <person name="Moolhuijzen P."/>
            <person name="Goolsby J.A."/>
            <person name="Tidwell J."/>
            <person name="Bellgard S.E."/>
            <person name="Bellgard M.I."/>
        </authorList>
    </citation>
    <scope>NUCLEOTIDE SEQUENCE</scope>
    <source>
        <tissue evidence="1">Shoot tissue taken approximately 20 cm above the soil surface</tissue>
    </source>
</reference>
<organism evidence="1">
    <name type="scientific">Arundo donax</name>
    <name type="common">Giant reed</name>
    <name type="synonym">Donax arundinaceus</name>
    <dbReference type="NCBI Taxonomy" id="35708"/>
    <lineage>
        <taxon>Eukaryota</taxon>
        <taxon>Viridiplantae</taxon>
        <taxon>Streptophyta</taxon>
        <taxon>Embryophyta</taxon>
        <taxon>Tracheophyta</taxon>
        <taxon>Spermatophyta</taxon>
        <taxon>Magnoliopsida</taxon>
        <taxon>Liliopsida</taxon>
        <taxon>Poales</taxon>
        <taxon>Poaceae</taxon>
        <taxon>PACMAD clade</taxon>
        <taxon>Arundinoideae</taxon>
        <taxon>Arundineae</taxon>
        <taxon>Arundo</taxon>
    </lineage>
</organism>
<sequence>MFCCSYSFLDSIQLRCLMAVASEDMKVSHNHNTMAWTCLTKLFGVSLEMPLSFIWRSLFNNVVILFLLKIIGRGKVVIDNRGIPDPLVAGQL</sequence>
<proteinExistence type="predicted"/>
<dbReference type="EMBL" id="GBRH01223424">
    <property type="protein sequence ID" value="JAD74471.1"/>
    <property type="molecule type" value="Transcribed_RNA"/>
</dbReference>
<dbReference type="AlphaFoldDB" id="A0A0A9CFX1"/>
<reference evidence="1" key="1">
    <citation type="submission" date="2014-09" db="EMBL/GenBank/DDBJ databases">
        <authorList>
            <person name="Magalhaes I.L.F."/>
            <person name="Oliveira U."/>
            <person name="Santos F.R."/>
            <person name="Vidigal T.H.D.A."/>
            <person name="Brescovit A.D."/>
            <person name="Santos A.J."/>
        </authorList>
    </citation>
    <scope>NUCLEOTIDE SEQUENCE</scope>
    <source>
        <tissue evidence="1">Shoot tissue taken approximately 20 cm above the soil surface</tissue>
    </source>
</reference>
<accession>A0A0A9CFX1</accession>
<evidence type="ECO:0000313" key="1">
    <source>
        <dbReference type="EMBL" id="JAD74471.1"/>
    </source>
</evidence>
<protein>
    <submittedName>
        <fullName evidence="1">Uncharacterized protein</fullName>
    </submittedName>
</protein>